<name>A0ABX7GNT0_9GAMM</name>
<evidence type="ECO:0000313" key="2">
    <source>
        <dbReference type="EMBL" id="QRN51974.1"/>
    </source>
</evidence>
<dbReference type="Proteomes" id="UP000663181">
    <property type="component" value="Chromosome"/>
</dbReference>
<dbReference type="RefSeq" id="WP_188799296.1">
    <property type="nucleotide sequence ID" value="NZ_BMIZ01000001.1"/>
</dbReference>
<evidence type="ECO:0000313" key="3">
    <source>
        <dbReference type="Proteomes" id="UP000663181"/>
    </source>
</evidence>
<protein>
    <submittedName>
        <fullName evidence="2">Uncharacterized protein</fullName>
    </submittedName>
</protein>
<dbReference type="EMBL" id="CP064030">
    <property type="protein sequence ID" value="QRN51974.1"/>
    <property type="molecule type" value="Genomic_DNA"/>
</dbReference>
<reference evidence="2 3" key="1">
    <citation type="submission" date="2020-10" db="EMBL/GenBank/DDBJ databases">
        <title>Phylogeny of dyella-like bacteria.</title>
        <authorList>
            <person name="Fu J."/>
        </authorList>
    </citation>
    <scope>NUCLEOTIDE SEQUENCE [LARGE SCALE GENOMIC DNA]</scope>
    <source>
        <strain evidence="2 3">DHOB09</strain>
    </source>
</reference>
<feature type="transmembrane region" description="Helical" evidence="1">
    <location>
        <begin position="29"/>
        <end position="45"/>
    </location>
</feature>
<keyword evidence="3" id="KW-1185">Reference proteome</keyword>
<organism evidence="2 3">
    <name type="scientific">Dyella caseinilytica</name>
    <dbReference type="NCBI Taxonomy" id="1849581"/>
    <lineage>
        <taxon>Bacteria</taxon>
        <taxon>Pseudomonadati</taxon>
        <taxon>Pseudomonadota</taxon>
        <taxon>Gammaproteobacteria</taxon>
        <taxon>Lysobacterales</taxon>
        <taxon>Rhodanobacteraceae</taxon>
        <taxon>Dyella</taxon>
    </lineage>
</organism>
<keyword evidence="1" id="KW-0472">Membrane</keyword>
<accession>A0ABX7GNT0</accession>
<keyword evidence="1" id="KW-1133">Transmembrane helix</keyword>
<gene>
    <name evidence="2" type="ORF">ISN74_10635</name>
</gene>
<evidence type="ECO:0000256" key="1">
    <source>
        <dbReference type="SAM" id="Phobius"/>
    </source>
</evidence>
<proteinExistence type="predicted"/>
<keyword evidence="1" id="KW-0812">Transmembrane</keyword>
<sequence length="60" mass="6738">MKHYLLTATILIAALVFYAAGMTGYGAALFMAGIACECWFWMRILRRHGKTPSPMQTAKR</sequence>